<dbReference type="InterPro" id="IPR027031">
    <property type="entry name" value="Gly-tRNA_synthase/POLG2"/>
</dbReference>
<dbReference type="Gene3D" id="3.30.930.10">
    <property type="entry name" value="Bira Bifunctional Protein, Domain 2"/>
    <property type="match status" value="1"/>
</dbReference>
<organism evidence="9 10">
    <name type="scientific">Candidatus Yanofskybacteria bacterium RIFCSPHIGHO2_01_FULL_45_42</name>
    <dbReference type="NCBI Taxonomy" id="1802671"/>
    <lineage>
        <taxon>Bacteria</taxon>
        <taxon>Candidatus Yanofskyibacteriota</taxon>
    </lineage>
</organism>
<dbReference type="AlphaFoldDB" id="A0A1F8F5C4"/>
<dbReference type="NCBIfam" id="NF003211">
    <property type="entry name" value="PRK04173.1"/>
    <property type="match status" value="1"/>
</dbReference>
<dbReference type="InterPro" id="IPR033731">
    <property type="entry name" value="GlyRS-like_core"/>
</dbReference>
<dbReference type="SUPFAM" id="SSF52954">
    <property type="entry name" value="Class II aaRS ABD-related"/>
    <property type="match status" value="1"/>
</dbReference>
<evidence type="ECO:0000259" key="8">
    <source>
        <dbReference type="PROSITE" id="PS50862"/>
    </source>
</evidence>
<accession>A0A1F8F5C4</accession>
<dbReference type="PANTHER" id="PTHR10745">
    <property type="entry name" value="GLYCYL-TRNA SYNTHETASE/DNA POLYMERASE SUBUNIT GAMMA-2"/>
    <property type="match status" value="1"/>
</dbReference>
<evidence type="ECO:0000256" key="4">
    <source>
        <dbReference type="ARBA" id="ARBA00022741"/>
    </source>
</evidence>
<dbReference type="Proteomes" id="UP000178023">
    <property type="component" value="Unassembled WGS sequence"/>
</dbReference>
<dbReference type="Pfam" id="PF03129">
    <property type="entry name" value="HGTP_anticodon"/>
    <property type="match status" value="1"/>
</dbReference>
<dbReference type="Gene3D" id="3.40.50.800">
    <property type="entry name" value="Anticodon-binding domain"/>
    <property type="match status" value="1"/>
</dbReference>
<comment type="caution">
    <text evidence="9">The sequence shown here is derived from an EMBL/GenBank/DDBJ whole genome shotgun (WGS) entry which is preliminary data.</text>
</comment>
<dbReference type="EC" id="6.1.1.14" evidence="2"/>
<evidence type="ECO:0000313" key="9">
    <source>
        <dbReference type="EMBL" id="OGN07858.1"/>
    </source>
</evidence>
<dbReference type="PROSITE" id="PS50862">
    <property type="entry name" value="AA_TRNA_LIGASE_II"/>
    <property type="match status" value="1"/>
</dbReference>
<dbReference type="PANTHER" id="PTHR10745:SF8">
    <property type="entry name" value="DNA POLYMERASE SUBUNIT GAMMA-2, MITOCHONDRIAL"/>
    <property type="match status" value="1"/>
</dbReference>
<keyword evidence="5" id="KW-0067">ATP-binding</keyword>
<dbReference type="InterPro" id="IPR002314">
    <property type="entry name" value="aa-tRNA-synt_IIb"/>
</dbReference>
<dbReference type="InterPro" id="IPR002315">
    <property type="entry name" value="tRNA-synt_gly"/>
</dbReference>
<evidence type="ECO:0000256" key="5">
    <source>
        <dbReference type="ARBA" id="ARBA00022840"/>
    </source>
</evidence>
<keyword evidence="6" id="KW-0648">Protein biosynthesis</keyword>
<dbReference type="InterPro" id="IPR006195">
    <property type="entry name" value="aa-tRNA-synth_II"/>
</dbReference>
<evidence type="ECO:0000313" key="10">
    <source>
        <dbReference type="Proteomes" id="UP000178023"/>
    </source>
</evidence>
<keyword evidence="3 9" id="KW-0436">Ligase</keyword>
<comment type="similarity">
    <text evidence="1">Belongs to the class-II aminoacyl-tRNA synthetase family.</text>
</comment>
<name>A0A1F8F5C4_9BACT</name>
<dbReference type="PRINTS" id="PR01043">
    <property type="entry name" value="TRNASYNTHGLY"/>
</dbReference>
<dbReference type="GO" id="GO:0006426">
    <property type="term" value="P:glycyl-tRNA aminoacylation"/>
    <property type="evidence" value="ECO:0007669"/>
    <property type="project" value="InterPro"/>
</dbReference>
<evidence type="ECO:0000256" key="7">
    <source>
        <dbReference type="ARBA" id="ARBA00023146"/>
    </source>
</evidence>
<reference evidence="9 10" key="1">
    <citation type="journal article" date="2016" name="Nat. Commun.">
        <title>Thousands of microbial genomes shed light on interconnected biogeochemical processes in an aquifer system.</title>
        <authorList>
            <person name="Anantharaman K."/>
            <person name="Brown C.T."/>
            <person name="Hug L.A."/>
            <person name="Sharon I."/>
            <person name="Castelle C.J."/>
            <person name="Probst A.J."/>
            <person name="Thomas B.C."/>
            <person name="Singh A."/>
            <person name="Wilkins M.J."/>
            <person name="Karaoz U."/>
            <person name="Brodie E.L."/>
            <person name="Williams K.H."/>
            <person name="Hubbard S.S."/>
            <person name="Banfield J.F."/>
        </authorList>
    </citation>
    <scope>NUCLEOTIDE SEQUENCE [LARGE SCALE GENOMIC DNA]</scope>
</reference>
<dbReference type="GO" id="GO:0005524">
    <property type="term" value="F:ATP binding"/>
    <property type="evidence" value="ECO:0007669"/>
    <property type="project" value="UniProtKB-KW"/>
</dbReference>
<protein>
    <recommendedName>
        <fullName evidence="2">glycine--tRNA ligase</fullName>
        <ecNumber evidence="2">6.1.1.14</ecNumber>
    </recommendedName>
</protein>
<feature type="domain" description="Aminoacyl-transfer RNA synthetases class-II family profile" evidence="8">
    <location>
        <begin position="3"/>
        <end position="337"/>
    </location>
</feature>
<dbReference type="SUPFAM" id="SSF55681">
    <property type="entry name" value="Class II aaRS and biotin synthetases"/>
    <property type="match status" value="1"/>
</dbReference>
<sequence length="435" mass="50010">MTDSIEKIVSLCKRRGFIFPGSEIYGGLANSWDYGPLGVELKNNIKKLWWSRFVHQRQDIVGLDAALIMNPKVWEASGHLSAGFSDQLVECKNCHERFRADQIENDKACPNCDKKDVFTEPKQFNLMFKTFIGPAEEKANIAYLRPETAQGMFVDFKNVLDTSRTTVPFGIAQIGKAFRNEITPGNFIFRTREFEQMEIEYFIAPPKDDNDWQSVFDMWREEMRSWMEAIGLDLAHIHELEVPEGERAHYSKRTIDFEYDFPFGHKELYGLAYRTDFDLKNHFSQPPYRDGQTGDSYWPHVIEPTWGVDRSALAVLCETYAEDGERKILKLKPSLAPYKAAIFPLLANKPDLVAKAREIYKSLVNGSSSIVPIAWDDRGNIGKRYYSQDEIGTPFCITVDFQTLEDNTVTVRNRDTTKQIRLPGEKLASHLTENL</sequence>
<evidence type="ECO:0000256" key="1">
    <source>
        <dbReference type="ARBA" id="ARBA00008226"/>
    </source>
</evidence>
<dbReference type="GO" id="GO:0004820">
    <property type="term" value="F:glycine-tRNA ligase activity"/>
    <property type="evidence" value="ECO:0007669"/>
    <property type="project" value="UniProtKB-EC"/>
</dbReference>
<dbReference type="InterPro" id="IPR045864">
    <property type="entry name" value="aa-tRNA-synth_II/BPL/LPL"/>
</dbReference>
<keyword evidence="4" id="KW-0547">Nucleotide-binding</keyword>
<evidence type="ECO:0000256" key="6">
    <source>
        <dbReference type="ARBA" id="ARBA00022917"/>
    </source>
</evidence>
<dbReference type="InterPro" id="IPR004154">
    <property type="entry name" value="Anticodon-bd"/>
</dbReference>
<dbReference type="EMBL" id="MGJL01000017">
    <property type="protein sequence ID" value="OGN07858.1"/>
    <property type="molecule type" value="Genomic_DNA"/>
</dbReference>
<evidence type="ECO:0000256" key="3">
    <source>
        <dbReference type="ARBA" id="ARBA00022598"/>
    </source>
</evidence>
<dbReference type="NCBIfam" id="TIGR00389">
    <property type="entry name" value="glyS_dimeric"/>
    <property type="match status" value="1"/>
</dbReference>
<dbReference type="InterPro" id="IPR036621">
    <property type="entry name" value="Anticodon-bd_dom_sf"/>
</dbReference>
<evidence type="ECO:0000256" key="2">
    <source>
        <dbReference type="ARBA" id="ARBA00012829"/>
    </source>
</evidence>
<gene>
    <name evidence="9" type="ORF">A2750_00190</name>
</gene>
<dbReference type="GO" id="GO:0005737">
    <property type="term" value="C:cytoplasm"/>
    <property type="evidence" value="ECO:0007669"/>
    <property type="project" value="InterPro"/>
</dbReference>
<dbReference type="CDD" id="cd00774">
    <property type="entry name" value="GlyRS-like_core"/>
    <property type="match status" value="1"/>
</dbReference>
<keyword evidence="7" id="KW-0030">Aminoacyl-tRNA synthetase</keyword>
<dbReference type="Pfam" id="PF00587">
    <property type="entry name" value="tRNA-synt_2b"/>
    <property type="match status" value="1"/>
</dbReference>
<proteinExistence type="inferred from homology"/>